<dbReference type="EMBL" id="FNQV01000017">
    <property type="protein sequence ID" value="SEA72814.1"/>
    <property type="molecule type" value="Genomic_DNA"/>
</dbReference>
<keyword evidence="2" id="KW-0472">Membrane</keyword>
<sequence length="235" mass="25668">MRTRALAAFAALAAIVLVFIGSLPPAVRTQIDVAPPPGKRRSGMPGAPPRGSTDEVFPPTPPDFSWIMTTMGYIFFIAIASGVIFGVFLWFSRRYRKRKLEEADLDEAALLTDLITAEDPMEVEDVALARTALADLSLSHEDRVIATWIELEDAASRRYGNRLATVTPSEWAQQRLIASGADSGAVEALLDLYYRARFRPGHVTTEADIAQASQALSRIEDSLDEAGAAHARGRR</sequence>
<dbReference type="Pfam" id="PF13559">
    <property type="entry name" value="DUF4129"/>
    <property type="match status" value="1"/>
</dbReference>
<dbReference type="AlphaFoldDB" id="A0A1H4DJC1"/>
<evidence type="ECO:0000256" key="2">
    <source>
        <dbReference type="SAM" id="Phobius"/>
    </source>
</evidence>
<evidence type="ECO:0000256" key="1">
    <source>
        <dbReference type="SAM" id="MobiDB-lite"/>
    </source>
</evidence>
<name>A0A1H4DJC1_9ACTO</name>
<accession>A0A1H4DJC1</accession>
<keyword evidence="2" id="KW-1133">Transmembrane helix</keyword>
<feature type="region of interest" description="Disordered" evidence="1">
    <location>
        <begin position="32"/>
        <end position="58"/>
    </location>
</feature>
<organism evidence="4 5">
    <name type="scientific">Bowdeniella nasicola</name>
    <dbReference type="NCBI Taxonomy" id="208480"/>
    <lineage>
        <taxon>Bacteria</taxon>
        <taxon>Bacillati</taxon>
        <taxon>Actinomycetota</taxon>
        <taxon>Actinomycetes</taxon>
        <taxon>Actinomycetales</taxon>
        <taxon>Actinomycetaceae</taxon>
        <taxon>Bowdeniella</taxon>
    </lineage>
</organism>
<keyword evidence="5" id="KW-1185">Reference proteome</keyword>
<proteinExistence type="predicted"/>
<reference evidence="5" key="1">
    <citation type="submission" date="2016-10" db="EMBL/GenBank/DDBJ databases">
        <authorList>
            <person name="Varghese N."/>
            <person name="Submissions S."/>
        </authorList>
    </citation>
    <scope>NUCLEOTIDE SEQUENCE [LARGE SCALE GENOMIC DNA]</scope>
    <source>
        <strain evidence="5">KPR-1</strain>
    </source>
</reference>
<evidence type="ECO:0000259" key="3">
    <source>
        <dbReference type="Pfam" id="PF13559"/>
    </source>
</evidence>
<protein>
    <recommendedName>
        <fullName evidence="3">Protein-glutamine gamma-glutamyltransferase-like C-terminal domain-containing protein</fullName>
    </recommendedName>
</protein>
<feature type="domain" description="Protein-glutamine gamma-glutamyltransferase-like C-terminal" evidence="3">
    <location>
        <begin position="148"/>
        <end position="216"/>
    </location>
</feature>
<gene>
    <name evidence="4" type="ORF">SAMN02910418_02265</name>
</gene>
<evidence type="ECO:0000313" key="4">
    <source>
        <dbReference type="EMBL" id="SEA72814.1"/>
    </source>
</evidence>
<feature type="transmembrane region" description="Helical" evidence="2">
    <location>
        <begin position="66"/>
        <end position="91"/>
    </location>
</feature>
<dbReference type="RefSeq" id="WP_143027428.1">
    <property type="nucleotide sequence ID" value="NZ_FNQV01000017.1"/>
</dbReference>
<evidence type="ECO:0000313" key="5">
    <source>
        <dbReference type="Proteomes" id="UP000199288"/>
    </source>
</evidence>
<dbReference type="Proteomes" id="UP000199288">
    <property type="component" value="Unassembled WGS sequence"/>
</dbReference>
<keyword evidence="2" id="KW-0812">Transmembrane</keyword>
<dbReference type="InterPro" id="IPR025403">
    <property type="entry name" value="TgpA-like_C"/>
</dbReference>
<dbReference type="OrthoDB" id="5198230at2"/>